<proteinExistence type="predicted"/>
<dbReference type="EMBL" id="QRDW01000039">
    <property type="protein sequence ID" value="RED43076.1"/>
    <property type="molecule type" value="Genomic_DNA"/>
</dbReference>
<protein>
    <submittedName>
        <fullName evidence="1">Uncharacterized protein</fullName>
    </submittedName>
</protein>
<dbReference type="RefSeq" id="WP_115939712.1">
    <property type="nucleotide sequence ID" value="NZ_QRDW01000039.1"/>
</dbReference>
<comment type="caution">
    <text evidence="1">The sequence shown here is derived from an EMBL/GenBank/DDBJ whole genome shotgun (WGS) entry which is preliminary data.</text>
</comment>
<gene>
    <name evidence="1" type="ORF">DFP90_1391</name>
</gene>
<name>A0A3D9H2F1_9PROT</name>
<evidence type="ECO:0000313" key="1">
    <source>
        <dbReference type="EMBL" id="RED43076.1"/>
    </source>
</evidence>
<dbReference type="Proteomes" id="UP000256845">
    <property type="component" value="Unassembled WGS sequence"/>
</dbReference>
<dbReference type="AlphaFoldDB" id="A0A3D9H2F1"/>
<sequence length="94" mass="10978">MADTPIVLDEHRGREDLKKTDIRRQQLYLSCQREKLECLFLSTESKTWPDAVGKALYLISLFAETREGQSPRNARLIRHVLCEMENLQAEEDET</sequence>
<keyword evidence="2" id="KW-1185">Reference proteome</keyword>
<reference evidence="1 2" key="1">
    <citation type="submission" date="2018-07" db="EMBL/GenBank/DDBJ databases">
        <title>Genomic Encyclopedia of Type Strains, Phase III (KMG-III): the genomes of soil and plant-associated and newly described type strains.</title>
        <authorList>
            <person name="Whitman W."/>
        </authorList>
    </citation>
    <scope>NUCLEOTIDE SEQUENCE [LARGE SCALE GENOMIC DNA]</scope>
    <source>
        <strain evidence="1 2">CECT 8488</strain>
    </source>
</reference>
<accession>A0A3D9H2F1</accession>
<organism evidence="1 2">
    <name type="scientific">Aestuariispira insulae</name>
    <dbReference type="NCBI Taxonomy" id="1461337"/>
    <lineage>
        <taxon>Bacteria</taxon>
        <taxon>Pseudomonadati</taxon>
        <taxon>Pseudomonadota</taxon>
        <taxon>Alphaproteobacteria</taxon>
        <taxon>Rhodospirillales</taxon>
        <taxon>Kiloniellaceae</taxon>
        <taxon>Aestuariispira</taxon>
    </lineage>
</organism>
<evidence type="ECO:0000313" key="2">
    <source>
        <dbReference type="Proteomes" id="UP000256845"/>
    </source>
</evidence>
<dbReference type="OrthoDB" id="7863713at2"/>